<dbReference type="GO" id="GO:0034498">
    <property type="term" value="P:early endosome to Golgi transport"/>
    <property type="evidence" value="ECO:0007669"/>
    <property type="project" value="TreeGrafter"/>
</dbReference>
<feature type="domain" description="TRAPPC10/Trs130 N-terminal" evidence="1">
    <location>
        <begin position="12"/>
        <end position="299"/>
    </location>
</feature>
<dbReference type="STRING" id="318479.A0A0N4UCV1"/>
<evidence type="ECO:0000259" key="1">
    <source>
        <dbReference type="Pfam" id="PF23036"/>
    </source>
</evidence>
<evidence type="ECO:0000313" key="5">
    <source>
        <dbReference type="WBParaSite" id="DME_0000511501-mRNA-1"/>
    </source>
</evidence>
<dbReference type="GO" id="GO:1990071">
    <property type="term" value="C:TRAPPII protein complex"/>
    <property type="evidence" value="ECO:0007669"/>
    <property type="project" value="InterPro"/>
</dbReference>
<dbReference type="InterPro" id="IPR056913">
    <property type="entry name" value="TRAPPC10/Trs130_N"/>
</dbReference>
<reference evidence="2 4" key="2">
    <citation type="submission" date="2018-11" db="EMBL/GenBank/DDBJ databases">
        <authorList>
            <consortium name="Pathogen Informatics"/>
        </authorList>
    </citation>
    <scope>NUCLEOTIDE SEQUENCE [LARGE SCALE GENOMIC DNA]</scope>
</reference>
<dbReference type="Pfam" id="PF23036">
    <property type="entry name" value="TRAPPC10_1st"/>
    <property type="match status" value="1"/>
</dbReference>
<dbReference type="Proteomes" id="UP000274756">
    <property type="component" value="Unassembled WGS sequence"/>
</dbReference>
<gene>
    <name evidence="2" type="ORF">DME_LOCUS8914</name>
</gene>
<protein>
    <submittedName>
        <fullName evidence="5">Trafficking protein particle complex subunit 10</fullName>
    </submittedName>
</protein>
<sequence>MDLSDLTNIRQSSKINVSYRGCEEIREICESKINSFFERNIVLWKRVGRPCSFPLDVKVSLRFEPFNQSVLFDNSKINSIKWESVAFLHLFFINPTMVEDYKNTWRHEVSEWFATVNAIESSEWIIVFDSTKAREKKTRGAILERMKSDFSKFINRIAEIYDGSTSSMNALQNLVQFSLFSALDNFATNRENMLADYKENFNQPNFNFIRHCGLQMDLSHLYYSLGINEQSLALFDELDALLSLIVSHYSTNDSLPQWLQETHSFNNACPLLLPMLYYNEPNASMSLIEFRCLILANQILNSLRVYQDRIQQINLNDMPNLEQIKLDFAAILLRYSHHCLSTIYENISSLKLKFNHGQVQCWIIAFCIEANQLTSLLMDASLVQRATYSACSLSVLKCSAIAELGKNTKDHCFREFGEWFENGAKLCGSLANQSNAVVEIRHIVADRQQFTHYMQKYHESSIALLKHFNWKRQAKFLSWQLANFLLSSDRIEGALPYLLKFVHSLINEGCSQFLLINTLRTLVIQLENFPDLYLKELVEFYLMLSLNCKDEKEKLEYCGKLLRLLDSNQSKIRLSPKQSHLLSPFLVHLQKSASKCGLSRSPNISIRDYISHVVGTPGMQLEQKFEIENKFPSQISDYCMRVIFKKMPSSQIFSKRVGGRFPHFECSYNRLDNTSRFGCVWKGECNVPIMKDSTNGMNLSGVIEDDIQDLLIFESSKKGENSVLEPGLSTLSLYAMVGFIY</sequence>
<evidence type="ECO:0000313" key="2">
    <source>
        <dbReference type="EMBL" id="VDN58941.1"/>
    </source>
</evidence>
<name>A0A0N4UCV1_DRAME</name>
<organism evidence="3 5">
    <name type="scientific">Dracunculus medinensis</name>
    <name type="common">Guinea worm</name>
    <dbReference type="NCBI Taxonomy" id="318479"/>
    <lineage>
        <taxon>Eukaryota</taxon>
        <taxon>Metazoa</taxon>
        <taxon>Ecdysozoa</taxon>
        <taxon>Nematoda</taxon>
        <taxon>Chromadorea</taxon>
        <taxon>Rhabditida</taxon>
        <taxon>Spirurina</taxon>
        <taxon>Dracunculoidea</taxon>
        <taxon>Dracunculidae</taxon>
        <taxon>Dracunculus</taxon>
    </lineage>
</organism>
<accession>A0A0N4UCV1</accession>
<dbReference type="GO" id="GO:0005829">
    <property type="term" value="C:cytosol"/>
    <property type="evidence" value="ECO:0007669"/>
    <property type="project" value="GOC"/>
</dbReference>
<dbReference type="AlphaFoldDB" id="A0A0N4UCV1"/>
<dbReference type="EMBL" id="UYYG01001174">
    <property type="protein sequence ID" value="VDN58941.1"/>
    <property type="molecule type" value="Genomic_DNA"/>
</dbReference>
<dbReference type="WBParaSite" id="DME_0000511501-mRNA-1">
    <property type="protein sequence ID" value="DME_0000511501-mRNA-1"/>
    <property type="gene ID" value="DME_0000511501"/>
</dbReference>
<keyword evidence="4" id="KW-1185">Reference proteome</keyword>
<evidence type="ECO:0000313" key="4">
    <source>
        <dbReference type="Proteomes" id="UP000274756"/>
    </source>
</evidence>
<dbReference type="GO" id="GO:0006891">
    <property type="term" value="P:intra-Golgi vesicle-mediated transport"/>
    <property type="evidence" value="ECO:0007669"/>
    <property type="project" value="TreeGrafter"/>
</dbReference>
<dbReference type="InterPro" id="IPR045126">
    <property type="entry name" value="TRAPPC10/Trs130"/>
</dbReference>
<dbReference type="Proteomes" id="UP000038040">
    <property type="component" value="Unplaced"/>
</dbReference>
<proteinExistence type="predicted"/>
<dbReference type="PANTHER" id="PTHR13251">
    <property type="entry name" value="EPILEPSY HOLOPROSENCEPHALY CANDIDATE 1/TMEM1"/>
    <property type="match status" value="1"/>
</dbReference>
<reference evidence="5" key="1">
    <citation type="submission" date="2017-02" db="UniProtKB">
        <authorList>
            <consortium name="WormBaseParasite"/>
        </authorList>
    </citation>
    <scope>IDENTIFICATION</scope>
</reference>
<dbReference type="OrthoDB" id="10256906at2759"/>
<dbReference type="PANTHER" id="PTHR13251:SF3">
    <property type="entry name" value="TRAFFICKING PROTEIN PARTICLE COMPLEX SUBUNIT 10"/>
    <property type="match status" value="1"/>
</dbReference>
<evidence type="ECO:0000313" key="3">
    <source>
        <dbReference type="Proteomes" id="UP000038040"/>
    </source>
</evidence>